<accession>A0A232EH93</accession>
<evidence type="ECO:0000313" key="2">
    <source>
        <dbReference type="Proteomes" id="UP000215335"/>
    </source>
</evidence>
<dbReference type="STRING" id="543379.A0A232EH93"/>
<evidence type="ECO:0000313" key="1">
    <source>
        <dbReference type="EMBL" id="OXU17704.1"/>
    </source>
</evidence>
<keyword evidence="2" id="KW-1185">Reference proteome</keyword>
<gene>
    <name evidence="1" type="ORF">TSAR_009565</name>
</gene>
<reference evidence="1 2" key="1">
    <citation type="journal article" date="2017" name="Curr. Biol.">
        <title>The Evolution of Venom by Co-option of Single-Copy Genes.</title>
        <authorList>
            <person name="Martinson E.O."/>
            <person name="Mrinalini"/>
            <person name="Kelkar Y.D."/>
            <person name="Chang C.H."/>
            <person name="Werren J.H."/>
        </authorList>
    </citation>
    <scope>NUCLEOTIDE SEQUENCE [LARGE SCALE GENOMIC DNA]</scope>
    <source>
        <strain evidence="1 2">Alberta</strain>
        <tissue evidence="1">Whole body</tissue>
    </source>
</reference>
<comment type="caution">
    <text evidence="1">The sequence shown here is derived from an EMBL/GenBank/DDBJ whole genome shotgun (WGS) entry which is preliminary data.</text>
</comment>
<dbReference type="Proteomes" id="UP000215335">
    <property type="component" value="Unassembled WGS sequence"/>
</dbReference>
<organism evidence="1 2">
    <name type="scientific">Trichomalopsis sarcophagae</name>
    <dbReference type="NCBI Taxonomy" id="543379"/>
    <lineage>
        <taxon>Eukaryota</taxon>
        <taxon>Metazoa</taxon>
        <taxon>Ecdysozoa</taxon>
        <taxon>Arthropoda</taxon>
        <taxon>Hexapoda</taxon>
        <taxon>Insecta</taxon>
        <taxon>Pterygota</taxon>
        <taxon>Neoptera</taxon>
        <taxon>Endopterygota</taxon>
        <taxon>Hymenoptera</taxon>
        <taxon>Apocrita</taxon>
        <taxon>Proctotrupomorpha</taxon>
        <taxon>Chalcidoidea</taxon>
        <taxon>Pteromalidae</taxon>
        <taxon>Pteromalinae</taxon>
        <taxon>Trichomalopsis</taxon>
    </lineage>
</organism>
<dbReference type="EMBL" id="NNAY01004574">
    <property type="protein sequence ID" value="OXU17704.1"/>
    <property type="molecule type" value="Genomic_DNA"/>
</dbReference>
<name>A0A232EH93_9HYME</name>
<dbReference type="AlphaFoldDB" id="A0A232EH93"/>
<sequence length="143" mass="16681">MDFGFESPNLPPSINLYYLKNNRRLKMSAAKILFFTRDFGVIVGGVIDSDKEYWKLYKKLRSLIHFLTAPSLTYSHILQIERLINDLNGMYLQFIGNLKPKFHLLVHYSKQLLKNGPVSKFSSMTFKSYHRIIKLILSHSSSH</sequence>
<protein>
    <submittedName>
        <fullName evidence="1">Uncharacterized protein</fullName>
    </submittedName>
</protein>
<proteinExistence type="predicted"/>